<keyword evidence="1" id="KW-0812">Transmembrane</keyword>
<feature type="transmembrane region" description="Helical" evidence="1">
    <location>
        <begin position="85"/>
        <end position="108"/>
    </location>
</feature>
<reference evidence="2 3" key="1">
    <citation type="submission" date="2020-08" db="EMBL/GenBank/DDBJ databases">
        <title>Genomic Encyclopedia of Type Strains, Phase IV (KMG-IV): sequencing the most valuable type-strain genomes for metagenomic binning, comparative biology and taxonomic classification.</title>
        <authorList>
            <person name="Goeker M."/>
        </authorList>
    </citation>
    <scope>NUCLEOTIDE SEQUENCE [LARGE SCALE GENOMIC DNA]</scope>
    <source>
        <strain evidence="2 3">DSM 7051</strain>
    </source>
</reference>
<evidence type="ECO:0000313" key="2">
    <source>
        <dbReference type="EMBL" id="MBB6357515.1"/>
    </source>
</evidence>
<evidence type="ECO:0000313" key="3">
    <source>
        <dbReference type="Proteomes" id="UP000536262"/>
    </source>
</evidence>
<feature type="transmembrane region" description="Helical" evidence="1">
    <location>
        <begin position="114"/>
        <end position="132"/>
    </location>
</feature>
<sequence>MVGASLSRWSMSYFAVALLALIVAEGLMTAGFGFPVAPIHAPETLALVHLIAIGWLSLLMLGALFQFVPVLVARPLYSDWLPLPTLALLLAGLTALLAGFLQLAGVISVPHSCFPAASILLGAGFSLALWNLGRTLWAARPLPVPARFVTVGLAGIAATALLGIIFALTLGGVISNPALLAIASQGVPVHAIAGLGGWLTFTAMGVSYRLLAMFMLAPELDGTSTRAAFCLGTAALTLLILGGVGAIWMDGNLDFVLIAAATLGLACAALYWKDMIHLYRARKRRVIELNSRMAGFALASLASAVVLTLILALLGVLPRHGGAIAFITAFGWLSGLALAMLYKIIAFMTWLECYGPVLGKRPTPRVQDLVTERVAFPWFLVYFIAVWSGTVALLCDQATLFRVCAGAMLLATVGLCIQFVRTRFLDNVPVPARFPEGVRRPRLLLSLTQPR</sequence>
<proteinExistence type="predicted"/>
<feature type="transmembrane region" description="Helical" evidence="1">
    <location>
        <begin position="144"/>
        <end position="171"/>
    </location>
</feature>
<feature type="transmembrane region" description="Helical" evidence="1">
    <location>
        <begin position="255"/>
        <end position="272"/>
    </location>
</feature>
<keyword evidence="1" id="KW-0472">Membrane</keyword>
<organism evidence="2 3">
    <name type="scientific">Aminobacter aganoensis</name>
    <dbReference type="NCBI Taxonomy" id="83264"/>
    <lineage>
        <taxon>Bacteria</taxon>
        <taxon>Pseudomonadati</taxon>
        <taxon>Pseudomonadota</taxon>
        <taxon>Alphaproteobacteria</taxon>
        <taxon>Hyphomicrobiales</taxon>
        <taxon>Phyllobacteriaceae</taxon>
        <taxon>Aminobacter</taxon>
    </lineage>
</organism>
<dbReference type="RefSeq" id="WP_184702280.1">
    <property type="nucleotide sequence ID" value="NZ_BAABEG010000005.1"/>
</dbReference>
<gene>
    <name evidence="2" type="ORF">GGR00_005338</name>
</gene>
<dbReference type="AlphaFoldDB" id="A0A7X0FD65"/>
<keyword evidence="1" id="KW-1133">Transmembrane helix</keyword>
<dbReference type="Proteomes" id="UP000536262">
    <property type="component" value="Unassembled WGS sequence"/>
</dbReference>
<dbReference type="EMBL" id="JACHOU010000025">
    <property type="protein sequence ID" value="MBB6357515.1"/>
    <property type="molecule type" value="Genomic_DNA"/>
</dbReference>
<accession>A0A7X0FD65</accession>
<keyword evidence="3" id="KW-1185">Reference proteome</keyword>
<comment type="caution">
    <text evidence="2">The sequence shown here is derived from an EMBL/GenBank/DDBJ whole genome shotgun (WGS) entry which is preliminary data.</text>
</comment>
<name>A0A7X0FD65_9HYPH</name>
<feature type="transmembrane region" description="Helical" evidence="1">
    <location>
        <begin position="191"/>
        <end position="216"/>
    </location>
</feature>
<feature type="transmembrane region" description="Helical" evidence="1">
    <location>
        <begin position="400"/>
        <end position="420"/>
    </location>
</feature>
<feature type="transmembrane region" description="Helical" evidence="1">
    <location>
        <begin position="12"/>
        <end position="34"/>
    </location>
</feature>
<feature type="transmembrane region" description="Helical" evidence="1">
    <location>
        <begin position="46"/>
        <end position="73"/>
    </location>
</feature>
<feature type="transmembrane region" description="Helical" evidence="1">
    <location>
        <begin position="228"/>
        <end position="249"/>
    </location>
</feature>
<feature type="transmembrane region" description="Helical" evidence="1">
    <location>
        <begin position="323"/>
        <end position="342"/>
    </location>
</feature>
<dbReference type="Gene3D" id="1.20.210.10">
    <property type="entry name" value="Cytochrome c oxidase-like, subunit I domain"/>
    <property type="match status" value="1"/>
</dbReference>
<protein>
    <submittedName>
        <fullName evidence="2">Uncharacterized protein</fullName>
    </submittedName>
</protein>
<dbReference type="InterPro" id="IPR036927">
    <property type="entry name" value="Cyt_c_oxase-like_su1_sf"/>
</dbReference>
<feature type="transmembrane region" description="Helical" evidence="1">
    <location>
        <begin position="293"/>
        <end position="317"/>
    </location>
</feature>
<feature type="transmembrane region" description="Helical" evidence="1">
    <location>
        <begin position="374"/>
        <end position="394"/>
    </location>
</feature>
<evidence type="ECO:0000256" key="1">
    <source>
        <dbReference type="SAM" id="Phobius"/>
    </source>
</evidence>